<organism evidence="9 10">
    <name type="scientific">Anabas testudineus</name>
    <name type="common">Climbing perch</name>
    <name type="synonym">Anthias testudineus</name>
    <dbReference type="NCBI Taxonomy" id="64144"/>
    <lineage>
        <taxon>Eukaryota</taxon>
        <taxon>Metazoa</taxon>
        <taxon>Chordata</taxon>
        <taxon>Craniata</taxon>
        <taxon>Vertebrata</taxon>
        <taxon>Euteleostomi</taxon>
        <taxon>Actinopterygii</taxon>
        <taxon>Neopterygii</taxon>
        <taxon>Teleostei</taxon>
        <taxon>Neoteleostei</taxon>
        <taxon>Acanthomorphata</taxon>
        <taxon>Anabantaria</taxon>
        <taxon>Anabantiformes</taxon>
        <taxon>Anabantoidei</taxon>
        <taxon>Anabantidae</taxon>
        <taxon>Anabas</taxon>
    </lineage>
</organism>
<dbReference type="AlphaFoldDB" id="A0A3Q1HV68"/>
<protein>
    <recommendedName>
        <fullName evidence="8">Selenoprotein P N-terminal domain-containing protein</fullName>
    </recommendedName>
</protein>
<name>A0A3Q1HV68_ANATE</name>
<sequence length="252" mass="28820">MRSLSLLYLCAALPGVLWAAHTTLLVEGDNDASRICKPAPHWEIRGRAPMNEVLGNVVVVALLKANLRDRLDRSNMTEVAFMIVNEREAHSRAMYWELKKRAPSDVPVYQQAIFQKDVWEVLDGDKDDFLVYDRCGLLTFHIVLPYSYLSQPYVEAAIRATYQKNICNCSVSSHTSLQSVNQTTTSSTIQPDTKEVEIAPGTHSHIHNLHQHRHHHHDTSHREESEPHPDTTRKSPPASHHEHHTYPQHHHH</sequence>
<dbReference type="InterPro" id="IPR007671">
    <property type="entry name" value="Selenoprotein-P_N"/>
</dbReference>
<reference evidence="9" key="2">
    <citation type="submission" date="2025-08" db="UniProtKB">
        <authorList>
            <consortium name="Ensembl"/>
        </authorList>
    </citation>
    <scope>IDENTIFICATION</scope>
</reference>
<feature type="signal peptide" evidence="7">
    <location>
        <begin position="1"/>
        <end position="19"/>
    </location>
</feature>
<dbReference type="InParanoid" id="A0A3Q1HV68"/>
<evidence type="ECO:0000256" key="4">
    <source>
        <dbReference type="ARBA" id="ARBA00022933"/>
    </source>
</evidence>
<dbReference type="Pfam" id="PF04592">
    <property type="entry name" value="SelP_N"/>
    <property type="match status" value="1"/>
</dbReference>
<evidence type="ECO:0000256" key="2">
    <source>
        <dbReference type="ARBA" id="ARBA00022525"/>
    </source>
</evidence>
<keyword evidence="4" id="KW-0712">Selenocysteine</keyword>
<dbReference type="InterPro" id="IPR037941">
    <property type="entry name" value="SeP"/>
</dbReference>
<keyword evidence="2" id="KW-0964">Secreted</keyword>
<reference evidence="9" key="1">
    <citation type="submission" date="2021-04" db="EMBL/GenBank/DDBJ databases">
        <authorList>
            <consortium name="Wellcome Sanger Institute Data Sharing"/>
        </authorList>
    </citation>
    <scope>NUCLEOTIDE SEQUENCE [LARGE SCALE GENOMIC DNA]</scope>
</reference>
<dbReference type="STRING" id="64144.ENSATEP00000012902"/>
<feature type="compositionally biased region" description="Basic residues" evidence="6">
    <location>
        <begin position="241"/>
        <end position="252"/>
    </location>
</feature>
<dbReference type="GO" id="GO:0005576">
    <property type="term" value="C:extracellular region"/>
    <property type="evidence" value="ECO:0007669"/>
    <property type="project" value="UniProtKB-SubCell"/>
</dbReference>
<evidence type="ECO:0000256" key="7">
    <source>
        <dbReference type="SAM" id="SignalP"/>
    </source>
</evidence>
<feature type="region of interest" description="Disordered" evidence="6">
    <location>
        <begin position="208"/>
        <end position="252"/>
    </location>
</feature>
<dbReference type="GO" id="GO:0001887">
    <property type="term" value="P:selenium compound metabolic process"/>
    <property type="evidence" value="ECO:0007669"/>
    <property type="project" value="TreeGrafter"/>
</dbReference>
<keyword evidence="10" id="KW-1185">Reference proteome</keyword>
<evidence type="ECO:0000259" key="8">
    <source>
        <dbReference type="Pfam" id="PF04592"/>
    </source>
</evidence>
<keyword evidence="3 7" id="KW-0732">Signal</keyword>
<dbReference type="PANTHER" id="PTHR10105:SF4">
    <property type="entry name" value="SELENOPROTEIN P2"/>
    <property type="match status" value="1"/>
</dbReference>
<feature type="compositionally biased region" description="Basic and acidic residues" evidence="6">
    <location>
        <begin position="220"/>
        <end position="233"/>
    </location>
</feature>
<evidence type="ECO:0000313" key="9">
    <source>
        <dbReference type="Ensembl" id="ENSATEP00000012902.3"/>
    </source>
</evidence>
<feature type="domain" description="Selenoprotein P N-terminal" evidence="8">
    <location>
        <begin position="32"/>
        <end position="244"/>
    </location>
</feature>
<feature type="compositionally biased region" description="Basic residues" evidence="6">
    <location>
        <begin position="208"/>
        <end position="219"/>
    </location>
</feature>
<dbReference type="PANTHER" id="PTHR10105">
    <property type="entry name" value="SELENOPROTEIN P"/>
    <property type="match status" value="1"/>
</dbReference>
<dbReference type="GO" id="GO:0008430">
    <property type="term" value="F:selenium binding"/>
    <property type="evidence" value="ECO:0007669"/>
    <property type="project" value="InterPro"/>
</dbReference>
<evidence type="ECO:0000313" key="10">
    <source>
        <dbReference type="Proteomes" id="UP000265040"/>
    </source>
</evidence>
<evidence type="ECO:0000256" key="6">
    <source>
        <dbReference type="SAM" id="MobiDB-lite"/>
    </source>
</evidence>
<comment type="subcellular location">
    <subcellularLocation>
        <location evidence="1">Secreted</location>
    </subcellularLocation>
</comment>
<reference evidence="9" key="3">
    <citation type="submission" date="2025-09" db="UniProtKB">
        <authorList>
            <consortium name="Ensembl"/>
        </authorList>
    </citation>
    <scope>IDENTIFICATION</scope>
</reference>
<dbReference type="GeneTree" id="ENSGT00510000049326"/>
<proteinExistence type="predicted"/>
<keyword evidence="5" id="KW-0325">Glycoprotein</keyword>
<dbReference type="Ensembl" id="ENSATET00000013112.3">
    <property type="protein sequence ID" value="ENSATEP00000012902.3"/>
    <property type="gene ID" value="ENSATEG00000009003.3"/>
</dbReference>
<evidence type="ECO:0000256" key="1">
    <source>
        <dbReference type="ARBA" id="ARBA00004613"/>
    </source>
</evidence>
<evidence type="ECO:0000256" key="5">
    <source>
        <dbReference type="ARBA" id="ARBA00023180"/>
    </source>
</evidence>
<accession>A0A3Q1HV68</accession>
<feature type="chain" id="PRO_5043433732" description="Selenoprotein P N-terminal domain-containing protein" evidence="7">
    <location>
        <begin position="20"/>
        <end position="252"/>
    </location>
</feature>
<dbReference type="Proteomes" id="UP000265040">
    <property type="component" value="Chromosome 17"/>
</dbReference>
<evidence type="ECO:0000256" key="3">
    <source>
        <dbReference type="ARBA" id="ARBA00022729"/>
    </source>
</evidence>